<comment type="caution">
    <text evidence="1">The sequence shown here is derived from an EMBL/GenBank/DDBJ whole genome shotgun (WGS) entry which is preliminary data.</text>
</comment>
<reference evidence="1 2" key="1">
    <citation type="journal article" date="2019" name="PLoS Biol.">
        <title>Sex chromosomes control vertical transmission of feminizing Wolbachia symbionts in an isopod.</title>
        <authorList>
            <person name="Becking T."/>
            <person name="Chebbi M.A."/>
            <person name="Giraud I."/>
            <person name="Moumen B."/>
            <person name="Laverre T."/>
            <person name="Caubet Y."/>
            <person name="Peccoud J."/>
            <person name="Gilbert C."/>
            <person name="Cordaux R."/>
        </authorList>
    </citation>
    <scope>NUCLEOTIDE SEQUENCE [LARGE SCALE GENOMIC DNA]</scope>
    <source>
        <strain evidence="1">ANa2</strain>
        <tissue evidence="1">Whole body excluding digestive tract and cuticle</tissue>
    </source>
</reference>
<proteinExistence type="predicted"/>
<feature type="non-terminal residue" evidence="1">
    <location>
        <position position="95"/>
    </location>
</feature>
<name>A0A5N5SPQ3_9CRUS</name>
<keyword evidence="2" id="KW-1185">Reference proteome</keyword>
<evidence type="ECO:0000313" key="1">
    <source>
        <dbReference type="EMBL" id="KAB7495718.1"/>
    </source>
</evidence>
<accession>A0A5N5SPQ3</accession>
<dbReference type="AlphaFoldDB" id="A0A5N5SPQ3"/>
<dbReference type="EMBL" id="SEYY01022190">
    <property type="protein sequence ID" value="KAB7495718.1"/>
    <property type="molecule type" value="Genomic_DNA"/>
</dbReference>
<sequence length="95" mass="11561">YKILNSYIYFCIQSYFCILRQKVCNLIFLIVVRHKDYFNVENILIYRLKLNEEEDDETAPEDKPIVIFVCRTILGLLLPFNKAVRFNNTFRYTYF</sequence>
<protein>
    <submittedName>
        <fullName evidence="1">Uncharacterized protein</fullName>
    </submittedName>
</protein>
<evidence type="ECO:0000313" key="2">
    <source>
        <dbReference type="Proteomes" id="UP000326759"/>
    </source>
</evidence>
<dbReference type="Proteomes" id="UP000326759">
    <property type="component" value="Unassembled WGS sequence"/>
</dbReference>
<feature type="non-terminal residue" evidence="1">
    <location>
        <position position="1"/>
    </location>
</feature>
<organism evidence="1 2">
    <name type="scientific">Armadillidium nasatum</name>
    <dbReference type="NCBI Taxonomy" id="96803"/>
    <lineage>
        <taxon>Eukaryota</taxon>
        <taxon>Metazoa</taxon>
        <taxon>Ecdysozoa</taxon>
        <taxon>Arthropoda</taxon>
        <taxon>Crustacea</taxon>
        <taxon>Multicrustacea</taxon>
        <taxon>Malacostraca</taxon>
        <taxon>Eumalacostraca</taxon>
        <taxon>Peracarida</taxon>
        <taxon>Isopoda</taxon>
        <taxon>Oniscidea</taxon>
        <taxon>Crinocheta</taxon>
        <taxon>Armadillidiidae</taxon>
        <taxon>Armadillidium</taxon>
    </lineage>
</organism>
<gene>
    <name evidence="1" type="ORF">Anas_09471</name>
</gene>